<evidence type="ECO:0000313" key="3">
    <source>
        <dbReference type="Proteomes" id="UP000054018"/>
    </source>
</evidence>
<dbReference type="Proteomes" id="UP000054018">
    <property type="component" value="Unassembled WGS sequence"/>
</dbReference>
<feature type="compositionally biased region" description="Polar residues" evidence="1">
    <location>
        <begin position="48"/>
        <end position="57"/>
    </location>
</feature>
<organism evidence="2 3">
    <name type="scientific">Pisolithus microcarpus 441</name>
    <dbReference type="NCBI Taxonomy" id="765257"/>
    <lineage>
        <taxon>Eukaryota</taxon>
        <taxon>Fungi</taxon>
        <taxon>Dikarya</taxon>
        <taxon>Basidiomycota</taxon>
        <taxon>Agaricomycotina</taxon>
        <taxon>Agaricomycetes</taxon>
        <taxon>Agaricomycetidae</taxon>
        <taxon>Boletales</taxon>
        <taxon>Sclerodermatineae</taxon>
        <taxon>Pisolithaceae</taxon>
        <taxon>Pisolithus</taxon>
    </lineage>
</organism>
<gene>
    <name evidence="2" type="ORF">PISMIDRAFT_680837</name>
</gene>
<dbReference type="AlphaFoldDB" id="A0A0C9YBG1"/>
<name>A0A0C9YBG1_9AGAM</name>
<protein>
    <submittedName>
        <fullName evidence="2">Uncharacterized protein</fullName>
    </submittedName>
</protein>
<proteinExistence type="predicted"/>
<evidence type="ECO:0000313" key="2">
    <source>
        <dbReference type="EMBL" id="KIK22060.1"/>
    </source>
</evidence>
<evidence type="ECO:0000256" key="1">
    <source>
        <dbReference type="SAM" id="MobiDB-lite"/>
    </source>
</evidence>
<feature type="region of interest" description="Disordered" evidence="1">
    <location>
        <begin position="1"/>
        <end position="21"/>
    </location>
</feature>
<dbReference type="HOGENOM" id="CLU_2543448_0_0_1"/>
<reference evidence="2 3" key="1">
    <citation type="submission" date="2014-04" db="EMBL/GenBank/DDBJ databases">
        <authorList>
            <consortium name="DOE Joint Genome Institute"/>
            <person name="Kuo A."/>
            <person name="Kohler A."/>
            <person name="Costa M.D."/>
            <person name="Nagy L.G."/>
            <person name="Floudas D."/>
            <person name="Copeland A."/>
            <person name="Barry K.W."/>
            <person name="Cichocki N."/>
            <person name="Veneault-Fourrey C."/>
            <person name="LaButti K."/>
            <person name="Lindquist E.A."/>
            <person name="Lipzen A."/>
            <person name="Lundell T."/>
            <person name="Morin E."/>
            <person name="Murat C."/>
            <person name="Sun H."/>
            <person name="Tunlid A."/>
            <person name="Henrissat B."/>
            <person name="Grigoriev I.V."/>
            <person name="Hibbett D.S."/>
            <person name="Martin F."/>
            <person name="Nordberg H.P."/>
            <person name="Cantor M.N."/>
            <person name="Hua S.X."/>
        </authorList>
    </citation>
    <scope>NUCLEOTIDE SEQUENCE [LARGE SCALE GENOMIC DNA]</scope>
    <source>
        <strain evidence="2 3">441</strain>
    </source>
</reference>
<feature type="region of interest" description="Disordered" evidence="1">
    <location>
        <begin position="46"/>
        <end position="67"/>
    </location>
</feature>
<feature type="compositionally biased region" description="Polar residues" evidence="1">
    <location>
        <begin position="10"/>
        <end position="20"/>
    </location>
</feature>
<sequence length="83" mass="9234">MPVKWGLGQRRSNGNGTDLSSRNDRRVCTIIKGFYPFRYEGGKRSKHNNISSISRSNKVPRMGDASKDGINSEVSTVIVAKFC</sequence>
<keyword evidence="3" id="KW-1185">Reference proteome</keyword>
<accession>A0A0C9YBG1</accession>
<reference evidence="3" key="2">
    <citation type="submission" date="2015-01" db="EMBL/GenBank/DDBJ databases">
        <title>Evolutionary Origins and Diversification of the Mycorrhizal Mutualists.</title>
        <authorList>
            <consortium name="DOE Joint Genome Institute"/>
            <consortium name="Mycorrhizal Genomics Consortium"/>
            <person name="Kohler A."/>
            <person name="Kuo A."/>
            <person name="Nagy L.G."/>
            <person name="Floudas D."/>
            <person name="Copeland A."/>
            <person name="Barry K.W."/>
            <person name="Cichocki N."/>
            <person name="Veneault-Fourrey C."/>
            <person name="LaButti K."/>
            <person name="Lindquist E.A."/>
            <person name="Lipzen A."/>
            <person name="Lundell T."/>
            <person name="Morin E."/>
            <person name="Murat C."/>
            <person name="Riley R."/>
            <person name="Ohm R."/>
            <person name="Sun H."/>
            <person name="Tunlid A."/>
            <person name="Henrissat B."/>
            <person name="Grigoriev I.V."/>
            <person name="Hibbett D.S."/>
            <person name="Martin F."/>
        </authorList>
    </citation>
    <scope>NUCLEOTIDE SEQUENCE [LARGE SCALE GENOMIC DNA]</scope>
    <source>
        <strain evidence="3">441</strain>
    </source>
</reference>
<dbReference type="EMBL" id="KN833744">
    <property type="protein sequence ID" value="KIK22060.1"/>
    <property type="molecule type" value="Genomic_DNA"/>
</dbReference>